<evidence type="ECO:0000256" key="1">
    <source>
        <dbReference type="ARBA" id="ARBA00004141"/>
    </source>
</evidence>
<keyword evidence="5 7" id="KW-0472">Membrane</keyword>
<dbReference type="PANTHER" id="PTHR30618:SF0">
    <property type="entry name" value="PURINE-URACIL PERMEASE NCS1"/>
    <property type="match status" value="1"/>
</dbReference>
<dbReference type="PANTHER" id="PTHR30618">
    <property type="entry name" value="NCS1 FAMILY PURINE/PYRIMIDINE TRANSPORTER"/>
    <property type="match status" value="1"/>
</dbReference>
<evidence type="ECO:0000256" key="3">
    <source>
        <dbReference type="ARBA" id="ARBA00022692"/>
    </source>
</evidence>
<evidence type="ECO:0000256" key="7">
    <source>
        <dbReference type="SAM" id="Phobius"/>
    </source>
</evidence>
<protein>
    <submittedName>
        <fullName evidence="8">Allantoin transport</fullName>
    </submittedName>
</protein>
<evidence type="ECO:0000256" key="2">
    <source>
        <dbReference type="ARBA" id="ARBA00008974"/>
    </source>
</evidence>
<dbReference type="GO" id="GO:0005886">
    <property type="term" value="C:plasma membrane"/>
    <property type="evidence" value="ECO:0007669"/>
    <property type="project" value="TreeGrafter"/>
</dbReference>
<feature type="transmembrane region" description="Helical" evidence="7">
    <location>
        <begin position="410"/>
        <end position="434"/>
    </location>
</feature>
<feature type="transmembrane region" description="Helical" evidence="7">
    <location>
        <begin position="462"/>
        <end position="481"/>
    </location>
</feature>
<feature type="transmembrane region" description="Helical" evidence="7">
    <location>
        <begin position="214"/>
        <end position="236"/>
    </location>
</feature>
<feature type="transmembrane region" description="Helical" evidence="7">
    <location>
        <begin position="493"/>
        <end position="516"/>
    </location>
</feature>
<comment type="similarity">
    <text evidence="2">Belongs to the purine-cytosine permease (2.A.39) family.</text>
</comment>
<feature type="transmembrane region" description="Helical" evidence="7">
    <location>
        <begin position="256"/>
        <end position="274"/>
    </location>
</feature>
<proteinExistence type="inferred from homology"/>
<feature type="transmembrane region" description="Helical" evidence="7">
    <location>
        <begin position="88"/>
        <end position="107"/>
    </location>
</feature>
<feature type="transmembrane region" description="Helical" evidence="7">
    <location>
        <begin position="64"/>
        <end position="82"/>
    </location>
</feature>
<dbReference type="OrthoDB" id="2018619at2759"/>
<reference evidence="8 9" key="1">
    <citation type="submission" date="2020-05" db="EMBL/GenBank/DDBJ databases">
        <title>Identification and distribution of gene clusters putatively required for synthesis of sphingolipid metabolism inhibitors in phylogenetically diverse species of the filamentous fungus Fusarium.</title>
        <authorList>
            <person name="Kim H.-S."/>
            <person name="Busman M."/>
            <person name="Brown D.W."/>
            <person name="Divon H."/>
            <person name="Uhlig S."/>
            <person name="Proctor R.H."/>
        </authorList>
    </citation>
    <scope>NUCLEOTIDE SEQUENCE [LARGE SCALE GENOMIC DNA]</scope>
    <source>
        <strain evidence="8 9">NRRL 66235</strain>
    </source>
</reference>
<comment type="subcellular location">
    <subcellularLocation>
        <location evidence="1">Membrane</location>
        <topology evidence="1">Multi-pass membrane protein</topology>
    </subcellularLocation>
</comment>
<evidence type="ECO:0000256" key="6">
    <source>
        <dbReference type="SAM" id="MobiDB-lite"/>
    </source>
</evidence>
<evidence type="ECO:0000313" key="8">
    <source>
        <dbReference type="EMBL" id="KAF5696253.1"/>
    </source>
</evidence>
<accession>A0A8H6CXV0</accession>
<dbReference type="InterPro" id="IPR045225">
    <property type="entry name" value="Uracil/uridine/allantoin_perm"/>
</dbReference>
<dbReference type="Pfam" id="PF02133">
    <property type="entry name" value="Transp_cyt_pur"/>
    <property type="match status" value="1"/>
</dbReference>
<gene>
    <name evidence="8" type="ORF">FMUND_15747</name>
</gene>
<evidence type="ECO:0000256" key="4">
    <source>
        <dbReference type="ARBA" id="ARBA00022989"/>
    </source>
</evidence>
<organism evidence="8 9">
    <name type="scientific">Fusarium mundagurra</name>
    <dbReference type="NCBI Taxonomy" id="1567541"/>
    <lineage>
        <taxon>Eukaryota</taxon>
        <taxon>Fungi</taxon>
        <taxon>Dikarya</taxon>
        <taxon>Ascomycota</taxon>
        <taxon>Pezizomycotina</taxon>
        <taxon>Sordariomycetes</taxon>
        <taxon>Hypocreomycetidae</taxon>
        <taxon>Hypocreales</taxon>
        <taxon>Nectriaceae</taxon>
        <taxon>Fusarium</taxon>
        <taxon>Fusarium fujikuroi species complex</taxon>
    </lineage>
</organism>
<dbReference type="AlphaFoldDB" id="A0A8H6CXV0"/>
<evidence type="ECO:0000256" key="5">
    <source>
        <dbReference type="ARBA" id="ARBA00023136"/>
    </source>
</evidence>
<evidence type="ECO:0000313" key="9">
    <source>
        <dbReference type="Proteomes" id="UP000544331"/>
    </source>
</evidence>
<feature type="transmembrane region" description="Helical" evidence="7">
    <location>
        <begin position="338"/>
        <end position="356"/>
    </location>
</feature>
<feature type="region of interest" description="Disordered" evidence="6">
    <location>
        <begin position="555"/>
        <end position="574"/>
    </location>
</feature>
<dbReference type="Gene3D" id="1.10.4160.10">
    <property type="entry name" value="Hydantoin permease"/>
    <property type="match status" value="1"/>
</dbReference>
<feature type="transmembrane region" description="Helical" evidence="7">
    <location>
        <begin position="128"/>
        <end position="150"/>
    </location>
</feature>
<keyword evidence="9" id="KW-1185">Reference proteome</keyword>
<dbReference type="InterPro" id="IPR001248">
    <property type="entry name" value="Pur-cyt_permease"/>
</dbReference>
<dbReference type="EMBL" id="JAAOAN010001238">
    <property type="protein sequence ID" value="KAF5696253.1"/>
    <property type="molecule type" value="Genomic_DNA"/>
</dbReference>
<keyword evidence="3 7" id="KW-0812">Transmembrane</keyword>
<sequence>MSGMKHVLGKIKSVLTTKEGFKNAIEVESSDFAPSSHGFVWSNAHMDPSPPSERTWTWLHYFSLWYSYNFTAGAWAAASSLLVLNLNWWQAVIACFIGSAISGLAVAANSRQSSVYHIGFPTLQRVSFGLYGSLFPVFTRAVVSVLWIGVTVYQSSLFLDVAFRCVFGDAWYNIPNTFPESSAITTRRFITCLITWIGTYPAMALKVHKMRHLWTLKAIVIPPVTIGMFIYCMIVGSKGATKISNPTEQLSGSSLGWTFMYGIQAIIGNFSPLITSNPDIARYAAKPKYTGWPQFLTITFWKTVVCLIGIFGTNAVAYRYGTTYWNLWDMCDAILTNNWNGGARFAIFLFAVLMTFSEQVKNLSANLISFGADSACLLPKYLNINRGMVLGLTVGFVIQPWRVLATATAYLTFLAGYSLFLGAIPSIAVADYVLRKGNMDVLSLYNEGGDYWYRKGVNWKAYAAYVMAVWPVCPGFAWQFNKSLDMPEPWINLYQLGWLFAVLMGALSYVILSVLFKDPAMYEARNHPWESYAISQKDILDTHTRVTTVIEGSVTKEQDSESGINDNAKKQEDN</sequence>
<comment type="caution">
    <text evidence="8">The sequence shown here is derived from an EMBL/GenBank/DDBJ whole genome shotgun (WGS) entry which is preliminary data.</text>
</comment>
<dbReference type="GO" id="GO:0015205">
    <property type="term" value="F:nucleobase transmembrane transporter activity"/>
    <property type="evidence" value="ECO:0007669"/>
    <property type="project" value="TreeGrafter"/>
</dbReference>
<dbReference type="Proteomes" id="UP000544331">
    <property type="component" value="Unassembled WGS sequence"/>
</dbReference>
<feature type="transmembrane region" description="Helical" evidence="7">
    <location>
        <begin position="295"/>
        <end position="318"/>
    </location>
</feature>
<name>A0A8H6CXV0_9HYPO</name>
<keyword evidence="4 7" id="KW-1133">Transmembrane helix</keyword>